<dbReference type="InterPro" id="IPR036609">
    <property type="entry name" value="LCCL_sf"/>
</dbReference>
<evidence type="ECO:0000313" key="4">
    <source>
        <dbReference type="EMBL" id="KAB8360917.1"/>
    </source>
</evidence>
<feature type="transmembrane region" description="Helical" evidence="2">
    <location>
        <begin position="304"/>
        <end position="321"/>
    </location>
</feature>
<feature type="region of interest" description="Disordered" evidence="1">
    <location>
        <begin position="1"/>
        <end position="31"/>
    </location>
</feature>
<dbReference type="InterPro" id="IPR004043">
    <property type="entry name" value="LCCL"/>
</dbReference>
<keyword evidence="2" id="KW-0472">Membrane</keyword>
<feature type="transmembrane region" description="Helical" evidence="2">
    <location>
        <begin position="356"/>
        <end position="378"/>
    </location>
</feature>
<dbReference type="PANTHER" id="PTHR31331:SF8">
    <property type="entry name" value="LCCL DOMAIN PROTEIN (AFU_ORTHOLOGUE AFUA_5G02970)"/>
    <property type="match status" value="1"/>
</dbReference>
<proteinExistence type="predicted"/>
<dbReference type="AlphaFoldDB" id="A0A5N6KZI1"/>
<feature type="transmembrane region" description="Helical" evidence="2">
    <location>
        <begin position="328"/>
        <end position="344"/>
    </location>
</feature>
<dbReference type="PROSITE" id="PS50820">
    <property type="entry name" value="LCCL"/>
    <property type="match status" value="1"/>
</dbReference>
<dbReference type="Pfam" id="PF03815">
    <property type="entry name" value="LCCL"/>
    <property type="match status" value="1"/>
</dbReference>
<keyword evidence="5" id="KW-1185">Reference proteome</keyword>
<accession>A0A5N6KZI1</accession>
<dbReference type="EMBL" id="VIBQ01000017">
    <property type="protein sequence ID" value="KAB8360917.1"/>
    <property type="molecule type" value="Genomic_DNA"/>
</dbReference>
<dbReference type="SUPFAM" id="SSF69848">
    <property type="entry name" value="LCCL domain"/>
    <property type="match status" value="1"/>
</dbReference>
<feature type="transmembrane region" description="Helical" evidence="2">
    <location>
        <begin position="125"/>
        <end position="143"/>
    </location>
</feature>
<evidence type="ECO:0000313" key="5">
    <source>
        <dbReference type="Proteomes" id="UP000327013"/>
    </source>
</evidence>
<name>A0A5N6KZI1_9ROSI</name>
<dbReference type="SMART" id="SM00603">
    <property type="entry name" value="LCCL"/>
    <property type="match status" value="1"/>
</dbReference>
<comment type="caution">
    <text evidence="4">The sequence shown here is derived from an EMBL/GenBank/DDBJ whole genome shotgun (WGS) entry which is preliminary data.</text>
</comment>
<feature type="transmembrane region" description="Helical" evidence="2">
    <location>
        <begin position="457"/>
        <end position="477"/>
    </location>
</feature>
<feature type="domain" description="LCCL" evidence="3">
    <location>
        <begin position="168"/>
        <end position="281"/>
    </location>
</feature>
<gene>
    <name evidence="4" type="ORF">FH972_024649</name>
</gene>
<dbReference type="OrthoDB" id="441660at2759"/>
<dbReference type="PANTHER" id="PTHR31331">
    <property type="entry name" value="LCCL DOMAIN PROTEIN (AFU_ORTHOLOGUE AFUA_5G08630)"/>
    <property type="match status" value="1"/>
</dbReference>
<keyword evidence="2" id="KW-0812">Transmembrane</keyword>
<feature type="transmembrane region" description="Helical" evidence="2">
    <location>
        <begin position="429"/>
        <end position="451"/>
    </location>
</feature>
<evidence type="ECO:0000256" key="2">
    <source>
        <dbReference type="SAM" id="Phobius"/>
    </source>
</evidence>
<organism evidence="4 5">
    <name type="scientific">Carpinus fangiana</name>
    <dbReference type="NCBI Taxonomy" id="176857"/>
    <lineage>
        <taxon>Eukaryota</taxon>
        <taxon>Viridiplantae</taxon>
        <taxon>Streptophyta</taxon>
        <taxon>Embryophyta</taxon>
        <taxon>Tracheophyta</taxon>
        <taxon>Spermatophyta</taxon>
        <taxon>Magnoliopsida</taxon>
        <taxon>eudicotyledons</taxon>
        <taxon>Gunneridae</taxon>
        <taxon>Pentapetalae</taxon>
        <taxon>rosids</taxon>
        <taxon>fabids</taxon>
        <taxon>Fagales</taxon>
        <taxon>Betulaceae</taxon>
        <taxon>Carpinus</taxon>
    </lineage>
</organism>
<keyword evidence="2" id="KW-1133">Transmembrane helix</keyword>
<dbReference type="InterPro" id="IPR051957">
    <property type="entry name" value="CRISP-LCCL_domain"/>
</dbReference>
<dbReference type="Gene3D" id="2.170.130.20">
    <property type="entry name" value="LCCL-like domain"/>
    <property type="match status" value="1"/>
</dbReference>
<dbReference type="Proteomes" id="UP000327013">
    <property type="component" value="Unassembled WGS sequence"/>
</dbReference>
<feature type="compositionally biased region" description="Polar residues" evidence="1">
    <location>
        <begin position="1"/>
        <end position="14"/>
    </location>
</feature>
<protein>
    <recommendedName>
        <fullName evidence="3">LCCL domain-containing protein</fullName>
    </recommendedName>
</protein>
<reference evidence="4 5" key="1">
    <citation type="submission" date="2019-06" db="EMBL/GenBank/DDBJ databases">
        <title>A chromosomal-level reference genome of Carpinus fangiana (Coryloideae, Betulaceae).</title>
        <authorList>
            <person name="Yang X."/>
            <person name="Wang Z."/>
            <person name="Zhang L."/>
            <person name="Hao G."/>
            <person name="Liu J."/>
            <person name="Yang Y."/>
        </authorList>
    </citation>
    <scope>NUCLEOTIDE SEQUENCE [LARGE SCALE GENOMIC DNA]</scope>
    <source>
        <strain evidence="4">Cfa_2016G</strain>
        <tissue evidence="4">Leaf</tissue>
    </source>
</reference>
<evidence type="ECO:0000259" key="3">
    <source>
        <dbReference type="PROSITE" id="PS50820"/>
    </source>
</evidence>
<evidence type="ECO:0000256" key="1">
    <source>
        <dbReference type="SAM" id="MobiDB-lite"/>
    </source>
</evidence>
<sequence>MGKNNAFVTESSHPNGHGNAGPSTAGDRDAEADIIAPHIEPYIENEDARSIRETPEAGSGKLPKWAAAVGQKIPHPVKRVTGAIGRWCAGPKPPRIWKITPFLPRVQTAPLRLIDRIAPKKMHRFWLLMVYYFLFLLCFVTILHESAFSDEIPGYGSPTRIACTAEYWSDKNSCGLDGEDCRPFDNTTMPFRCPGNCLATHQLNPHAVGTQSVIYRPLVVGGPTDPANSVETAYYRGDSFVCGAAIHAGFITNNAGGCGVVQLTGEQSNYPAVDANGISSVGFDSNFPLSFSFVPGTLGNCKDLRWPLLAVSVGFTTILSLFTNSAPVFFWSTFGSLFFHTALVSDPPTASNYYDLVSSALGRFLPAAFCMAVIYLFCVRRQLTGLQAQVEKTVLWLGACWVGALNNYTFDKIPIQRLTPHDLHQQPGAIPALIIIVLVIFSIAVGQAYAIRVEGLFWRYLALYCFMGFCILMLVAVPKMNVRIHHYILALLLLPGTAMQNRPSLLYQGLLVGLFINGIARWGFDSILQTPADLLQDGQLGSALPVIDVPKIENNTIQFTWADLPPDEGYDGVSILVNDVERYRGYIYDGPMNFTWTRDAPEGDPEYFRFGYMGGSSAADFTKAGVWAANGDWTPMEAGPSK</sequence>